<dbReference type="CDD" id="cd07816">
    <property type="entry name" value="Bet_v1-like"/>
    <property type="match status" value="1"/>
</dbReference>
<dbReference type="Gene3D" id="3.30.530.20">
    <property type="match status" value="1"/>
</dbReference>
<evidence type="ECO:0000313" key="7">
    <source>
        <dbReference type="Proteomes" id="UP000434276"/>
    </source>
</evidence>
<dbReference type="SMART" id="SM01037">
    <property type="entry name" value="Bet_v_1"/>
    <property type="match status" value="1"/>
</dbReference>
<dbReference type="SUPFAM" id="SSF55961">
    <property type="entry name" value="Bet v1-like"/>
    <property type="match status" value="1"/>
</dbReference>
<reference evidence="4 7" key="3">
    <citation type="submission" date="2019-12" db="EMBL/GenBank/DDBJ databases">
        <authorList>
            <person name="Jiao W.-B."/>
            <person name="Schneeberger K."/>
        </authorList>
    </citation>
    <scope>NUCLEOTIDE SEQUENCE [LARGE SCALE GENOMIC DNA]</scope>
    <source>
        <strain evidence="7">cv. C24</strain>
    </source>
</reference>
<dbReference type="OMA" id="NSHICAT"/>
<dbReference type="Proteomes" id="UP000434276">
    <property type="component" value="Unassembled WGS sequence"/>
</dbReference>
<dbReference type="SMR" id="A0A178WJ24"/>
<dbReference type="Proteomes" id="UP000078284">
    <property type="component" value="Chromosome 1"/>
</dbReference>
<evidence type="ECO:0000256" key="1">
    <source>
        <dbReference type="ARBA" id="ARBA00038242"/>
    </source>
</evidence>
<dbReference type="Araport" id="AT1G14940"/>
<evidence type="ECO:0000259" key="2">
    <source>
        <dbReference type="SMART" id="SM01037"/>
    </source>
</evidence>
<protein>
    <recommendedName>
        <fullName evidence="2">Bet v I/Major latex protein domain-containing protein</fullName>
    </recommendedName>
</protein>
<dbReference type="InterPro" id="IPR023393">
    <property type="entry name" value="START-like_dom_sf"/>
</dbReference>
<dbReference type="ExpressionAtlas" id="A0A178WJ24">
    <property type="expression patterns" value="baseline and differential"/>
</dbReference>
<dbReference type="InterPro" id="IPR052006">
    <property type="entry name" value="MLP-like"/>
</dbReference>
<evidence type="ECO:0000313" key="6">
    <source>
        <dbReference type="Proteomes" id="UP000078284"/>
    </source>
</evidence>
<dbReference type="InterPro" id="IPR000916">
    <property type="entry name" value="Bet_v_I/MLP"/>
</dbReference>
<feature type="domain" description="Bet v I/Major latex protein" evidence="2">
    <location>
        <begin position="2"/>
        <end position="151"/>
    </location>
</feature>
<dbReference type="EMBL" id="LUHQ01000001">
    <property type="protein sequence ID" value="OAP17741.1"/>
    <property type="molecule type" value="Genomic_DNA"/>
</dbReference>
<dbReference type="GeneID" id="838059"/>
<dbReference type="Pfam" id="PF00407">
    <property type="entry name" value="Bet_v_1"/>
    <property type="match status" value="1"/>
</dbReference>
<dbReference type="PANTHER" id="PTHR31338">
    <property type="entry name" value="POLYKETIDE CYCLASE/DEHYDRASE AND LIPID TRANSPORT SUPERFAMILY PROTEIN"/>
    <property type="match status" value="1"/>
</dbReference>
<gene>
    <name evidence="3" type="ordered locus">At1g14940</name>
    <name evidence="5" type="ordered locus">AXX17_At1g15620</name>
    <name evidence="4" type="ORF">C24_LOCUS1540</name>
</gene>
<accession>A0A178WJ24</accession>
<dbReference type="AlphaFoldDB" id="A0A178WJ24"/>
<dbReference type="PANTHER" id="PTHR31338:SF22">
    <property type="entry name" value="MAJOR LATEX HOMOLOGUE TYPE2-RELATED"/>
    <property type="match status" value="1"/>
</dbReference>
<evidence type="ECO:0000313" key="4">
    <source>
        <dbReference type="EMBL" id="CAA0205689.1"/>
    </source>
</evidence>
<dbReference type="EMBL" id="CACSHJ010000087">
    <property type="protein sequence ID" value="CAA0205689.1"/>
    <property type="molecule type" value="Genomic_DNA"/>
</dbReference>
<reference evidence="5" key="2">
    <citation type="submission" date="2016-03" db="EMBL/GenBank/DDBJ databases">
        <title>Full-length assembly of Arabidopsis thaliana Ler reveals the complement of translocations and inversions.</title>
        <authorList>
            <person name="Zapata L."/>
            <person name="Schneeberger K."/>
            <person name="Ossowski S."/>
        </authorList>
    </citation>
    <scope>NUCLEOTIDE SEQUENCE [LARGE SCALE GENOMIC DNA]</scope>
    <source>
        <tissue evidence="5">Leaf</tissue>
    </source>
</reference>
<evidence type="ECO:0000313" key="3">
    <source>
        <dbReference type="Araport" id="AT1G14940"/>
    </source>
</evidence>
<sequence length="155" mass="17879">MAMSGTYVAEVPLKGSAEKHYKKWRNENHVFQDAVGHHIQGCTMHDGDWDSHGSIRSWNITCDGKPEVFKEKREIDDEKMALTLKGLEGQAMEKYKKYEVIYQFIPKSKEGCVCKITLIWEKRNENSPEPINYMKFVKSLVADMDDHVLNGQNKA</sequence>
<name>A0A178WJ24_ARATH</name>
<dbReference type="GO" id="GO:0006952">
    <property type="term" value="P:defense response"/>
    <property type="evidence" value="ECO:0007669"/>
    <property type="project" value="InterPro"/>
</dbReference>
<organism evidence="5 6">
    <name type="scientific">Arabidopsis thaliana</name>
    <name type="common">Mouse-ear cress</name>
    <dbReference type="NCBI Taxonomy" id="3702"/>
    <lineage>
        <taxon>Eukaryota</taxon>
        <taxon>Viridiplantae</taxon>
        <taxon>Streptophyta</taxon>
        <taxon>Embryophyta</taxon>
        <taxon>Tracheophyta</taxon>
        <taxon>Spermatophyta</taxon>
        <taxon>Magnoliopsida</taxon>
        <taxon>eudicotyledons</taxon>
        <taxon>Gunneridae</taxon>
        <taxon>Pentapetalae</taxon>
        <taxon>rosids</taxon>
        <taxon>malvids</taxon>
        <taxon>Brassicales</taxon>
        <taxon>Brassicaceae</taxon>
        <taxon>Camelineae</taxon>
        <taxon>Arabidopsis</taxon>
    </lineage>
</organism>
<reference evidence="6" key="1">
    <citation type="journal article" date="2016" name="Proc. Natl. Acad. Sci. U.S.A.">
        <title>Chromosome-level assembly of Arabidopsis thaliana Ler reveals the extent of translocation and inversion polymorphisms.</title>
        <authorList>
            <person name="Zapata L."/>
            <person name="Ding J."/>
            <person name="Willing E.M."/>
            <person name="Hartwig B."/>
            <person name="Bezdan D."/>
            <person name="Jiao W.B."/>
            <person name="Patel V."/>
            <person name="Velikkakam James G."/>
            <person name="Koornneef M."/>
            <person name="Ossowski S."/>
            <person name="Schneeberger K."/>
        </authorList>
    </citation>
    <scope>NUCLEOTIDE SEQUENCE [LARGE SCALE GENOMIC DNA]</scope>
    <source>
        <strain evidence="6">cv. Landsberg erecta</strain>
    </source>
</reference>
<comment type="similarity">
    <text evidence="1">Belongs to the MLP family.</text>
</comment>
<evidence type="ECO:0000313" key="5">
    <source>
        <dbReference type="EMBL" id="OAP17741.1"/>
    </source>
</evidence>
<dbReference type="OrthoDB" id="1072116at2759"/>
<proteinExistence type="inferred from homology"/>